<reference evidence="1" key="1">
    <citation type="submission" date="2014-09" db="EMBL/GenBank/DDBJ databases">
        <authorList>
            <person name="Magalhaes I.L.F."/>
            <person name="Oliveira U."/>
            <person name="Santos F.R."/>
            <person name="Vidigal T.H.D.A."/>
            <person name="Brescovit A.D."/>
            <person name="Santos A.J."/>
        </authorList>
    </citation>
    <scope>NUCLEOTIDE SEQUENCE</scope>
    <source>
        <tissue evidence="1">Shoot tissue taken approximately 20 cm above the soil surface</tissue>
    </source>
</reference>
<organism evidence="1">
    <name type="scientific">Arundo donax</name>
    <name type="common">Giant reed</name>
    <name type="synonym">Donax arundinaceus</name>
    <dbReference type="NCBI Taxonomy" id="35708"/>
    <lineage>
        <taxon>Eukaryota</taxon>
        <taxon>Viridiplantae</taxon>
        <taxon>Streptophyta</taxon>
        <taxon>Embryophyta</taxon>
        <taxon>Tracheophyta</taxon>
        <taxon>Spermatophyta</taxon>
        <taxon>Magnoliopsida</taxon>
        <taxon>Liliopsida</taxon>
        <taxon>Poales</taxon>
        <taxon>Poaceae</taxon>
        <taxon>PACMAD clade</taxon>
        <taxon>Arundinoideae</taxon>
        <taxon>Arundineae</taxon>
        <taxon>Arundo</taxon>
    </lineage>
</organism>
<protein>
    <submittedName>
        <fullName evidence="1">Uncharacterized protein</fullName>
    </submittedName>
</protein>
<dbReference type="EMBL" id="GBRH01223755">
    <property type="protein sequence ID" value="JAD74140.1"/>
    <property type="molecule type" value="Transcribed_RNA"/>
</dbReference>
<reference evidence="1" key="2">
    <citation type="journal article" date="2015" name="Data Brief">
        <title>Shoot transcriptome of the giant reed, Arundo donax.</title>
        <authorList>
            <person name="Barrero R.A."/>
            <person name="Guerrero F.D."/>
            <person name="Moolhuijzen P."/>
            <person name="Goolsby J.A."/>
            <person name="Tidwell J."/>
            <person name="Bellgard S.E."/>
            <person name="Bellgard M.I."/>
        </authorList>
    </citation>
    <scope>NUCLEOTIDE SEQUENCE</scope>
    <source>
        <tissue evidence="1">Shoot tissue taken approximately 20 cm above the soil surface</tissue>
    </source>
</reference>
<name>A0A0A9CLA8_ARUDO</name>
<sequence>MALQGHQWRCRNGFEREWTKQRRCDTSVADSSCHKSWCAVADIRSCHSCWWCRPWRIDFDLVLQRIRRAPSPSDHNLYSRGVTVYCASEHERASSSHETMASPSLHFLSPPHQQGVYMAYLTDGALNSVVHALSRLREASD</sequence>
<accession>A0A0A9CLA8</accession>
<dbReference type="AlphaFoldDB" id="A0A0A9CLA8"/>
<proteinExistence type="predicted"/>
<evidence type="ECO:0000313" key="1">
    <source>
        <dbReference type="EMBL" id="JAD74140.1"/>
    </source>
</evidence>